<evidence type="ECO:0000256" key="5">
    <source>
        <dbReference type="ARBA" id="ARBA00022833"/>
    </source>
</evidence>
<evidence type="ECO:0000256" key="7">
    <source>
        <dbReference type="RuleBase" id="RU003435"/>
    </source>
</evidence>
<dbReference type="GO" id="GO:0006518">
    <property type="term" value="P:peptide metabolic process"/>
    <property type="evidence" value="ECO:0007669"/>
    <property type="project" value="TreeGrafter"/>
</dbReference>
<dbReference type="GO" id="GO:0046872">
    <property type="term" value="F:metal ion binding"/>
    <property type="evidence" value="ECO:0007669"/>
    <property type="project" value="UniProtKB-UniRule"/>
</dbReference>
<keyword evidence="9" id="KW-1185">Reference proteome</keyword>
<dbReference type="OrthoDB" id="9773538at2"/>
<name>F3L421_9GAMM</name>
<reference evidence="8 9" key="1">
    <citation type="journal article" date="2011" name="J. Bacteriol.">
        <title>Genome sequence of strain IMCC3088, a proteorhodopsin-containing marine bacterium belonging to the OM60/NOR5 clade.</title>
        <authorList>
            <person name="Jang Y."/>
            <person name="Oh H.M."/>
            <person name="Kang I."/>
            <person name="Lee K."/>
            <person name="Yang S.J."/>
            <person name="Cho J.C."/>
        </authorList>
    </citation>
    <scope>NUCLEOTIDE SEQUENCE [LARGE SCALE GENOMIC DNA]</scope>
    <source>
        <strain evidence="8 9">IMCC3088</strain>
    </source>
</reference>
<dbReference type="Proteomes" id="UP000005615">
    <property type="component" value="Unassembled WGS sequence"/>
</dbReference>
<dbReference type="RefSeq" id="WP_009576570.1">
    <property type="nucleotide sequence ID" value="NZ_AEIG01000074.1"/>
</dbReference>
<dbReference type="InterPro" id="IPR024077">
    <property type="entry name" value="Neurolysin/TOP_dom2"/>
</dbReference>
<dbReference type="PANTHER" id="PTHR11804">
    <property type="entry name" value="PROTEASE M3 THIMET OLIGOPEPTIDASE-RELATED"/>
    <property type="match status" value="1"/>
</dbReference>
<comment type="similarity">
    <text evidence="1 7">Belongs to the peptidase M3 family.</text>
</comment>
<dbReference type="AlphaFoldDB" id="F3L421"/>
<dbReference type="EMBL" id="AEIG01000074">
    <property type="protein sequence ID" value="EGG28908.1"/>
    <property type="molecule type" value="Genomic_DNA"/>
</dbReference>
<organism evidence="8 9">
    <name type="scientific">Aequoribacter fuscus</name>
    <dbReference type="NCBI Taxonomy" id="2518989"/>
    <lineage>
        <taxon>Bacteria</taxon>
        <taxon>Pseudomonadati</taxon>
        <taxon>Pseudomonadota</taxon>
        <taxon>Gammaproteobacteria</taxon>
        <taxon>Cellvibrionales</taxon>
        <taxon>Halieaceae</taxon>
        <taxon>Aequoribacter</taxon>
    </lineage>
</organism>
<dbReference type="Gene3D" id="1.10.1370.10">
    <property type="entry name" value="Neurolysin, domain 3"/>
    <property type="match status" value="1"/>
</dbReference>
<dbReference type="Pfam" id="PF01432">
    <property type="entry name" value="Peptidase_M3"/>
    <property type="match status" value="1"/>
</dbReference>
<proteinExistence type="inferred from homology"/>
<keyword evidence="6 7" id="KW-0482">Metalloprotease</keyword>
<evidence type="ECO:0000256" key="2">
    <source>
        <dbReference type="ARBA" id="ARBA00022670"/>
    </source>
</evidence>
<dbReference type="PROSITE" id="PS51257">
    <property type="entry name" value="PROKAR_LIPOPROTEIN"/>
    <property type="match status" value="1"/>
</dbReference>
<dbReference type="InterPro" id="IPR001567">
    <property type="entry name" value="Pept_M3A_M3B_dom"/>
</dbReference>
<keyword evidence="4 7" id="KW-0378">Hydrolase</keyword>
<keyword evidence="2 7" id="KW-0645">Protease</keyword>
<dbReference type="eggNOG" id="COG0339">
    <property type="taxonomic scope" value="Bacteria"/>
</dbReference>
<keyword evidence="3 7" id="KW-0479">Metal-binding</keyword>
<dbReference type="STRING" id="2518989.IMCC3088_2402"/>
<comment type="caution">
    <text evidence="8">The sequence shown here is derived from an EMBL/GenBank/DDBJ whole genome shotgun (WGS) entry which is preliminary data.</text>
</comment>
<dbReference type="InterPro" id="IPR024079">
    <property type="entry name" value="MetalloPept_cat_dom_sf"/>
</dbReference>
<dbReference type="SUPFAM" id="SSF55486">
    <property type="entry name" value="Metalloproteases ('zincins'), catalytic domain"/>
    <property type="match status" value="1"/>
</dbReference>
<comment type="cofactor">
    <cofactor evidence="7">
        <name>Zn(2+)</name>
        <dbReference type="ChEBI" id="CHEBI:29105"/>
    </cofactor>
    <text evidence="7">Binds 1 zinc ion.</text>
</comment>
<sequence length="676" mass="76303">MSVKSTLHFSVLTAVLALGACGDAKTPEVPAAIEPEPTVSLAKDGWDYAMPAEDLRALCEQTVATAKEQFAAIEADISPATLESVYGAYEAMGTNLEQIQHAWYMKSVHPDESVRDAATECTQLYSDFASGIGLSRAFYDRVAAIDTVGLTDSERLMVHNQLRDFRQAGVDKDEATRDKVRALRKEITEIGNQFDKTIRDDTRYVETTVEALDGLPQDYLDTHQPDENGVVKISTDYPDYFPVMRYGHNDALRKALSTARLSIGSPTNEANLQRLIEKRHELANLLGYDSYAAYAMDGMMIATPENAKSFLDEVGVALKKAAEKDLAILKARNQKIDPQAGDVQVWQSSYLSNLVQEEEYALDSKEVREYFRFDKVQQGIFDLTESLFGVDIVPWKTQTWHDDVTAWEVRENGEAIGRFYLDMHPRDNKYKHAAHWTLRSGVKGKTIPLSGLATNFPKGLMEHNQVETYLHEFGHLLHNMFSGTQEWSSITGMSMERDFVEAPSQMLEEWIWDLETLQSFATNDAGEPIPAELVEKMNRARYFATAMNTAQQIFYANLSLDLYSQDPESLNLLESLKSLQAKYSPYPYLEGTYFYNNFGHLNGYSSNYYIYQWSLAIATDLFSRFEEEGMRNTDVAKQYRDVVLGSAGSKPAAEFVEEFLGRPFSTQAYIDLLSNL</sequence>
<evidence type="ECO:0000313" key="8">
    <source>
        <dbReference type="EMBL" id="EGG28908.1"/>
    </source>
</evidence>
<dbReference type="PANTHER" id="PTHR11804:SF84">
    <property type="entry name" value="SACCHAROLYSIN"/>
    <property type="match status" value="1"/>
</dbReference>
<keyword evidence="5 7" id="KW-0862">Zinc</keyword>
<evidence type="ECO:0000256" key="1">
    <source>
        <dbReference type="ARBA" id="ARBA00006040"/>
    </source>
</evidence>
<dbReference type="GO" id="GO:0006508">
    <property type="term" value="P:proteolysis"/>
    <property type="evidence" value="ECO:0007669"/>
    <property type="project" value="UniProtKB-KW"/>
</dbReference>
<dbReference type="CDD" id="cd06455">
    <property type="entry name" value="M3A_TOP"/>
    <property type="match status" value="1"/>
</dbReference>
<evidence type="ECO:0000256" key="4">
    <source>
        <dbReference type="ARBA" id="ARBA00022801"/>
    </source>
</evidence>
<dbReference type="GO" id="GO:0004222">
    <property type="term" value="F:metalloendopeptidase activity"/>
    <property type="evidence" value="ECO:0007669"/>
    <property type="project" value="InterPro"/>
</dbReference>
<accession>F3L421</accession>
<protein>
    <submittedName>
        <fullName evidence="8">Thimet oligopeptidase</fullName>
    </submittedName>
</protein>
<dbReference type="InterPro" id="IPR045090">
    <property type="entry name" value="Pept_M3A_M3B"/>
</dbReference>
<gene>
    <name evidence="8" type="ORF">IMCC3088_2402</name>
</gene>
<evidence type="ECO:0000256" key="6">
    <source>
        <dbReference type="ARBA" id="ARBA00023049"/>
    </source>
</evidence>
<evidence type="ECO:0000313" key="9">
    <source>
        <dbReference type="Proteomes" id="UP000005615"/>
    </source>
</evidence>
<evidence type="ECO:0000256" key="3">
    <source>
        <dbReference type="ARBA" id="ARBA00022723"/>
    </source>
</evidence>
<dbReference type="Gene3D" id="3.40.390.10">
    <property type="entry name" value="Collagenase (Catalytic Domain)"/>
    <property type="match status" value="1"/>
</dbReference>
<dbReference type="Gene3D" id="1.10.1370.40">
    <property type="match status" value="1"/>
</dbReference>